<proteinExistence type="predicted"/>
<evidence type="ECO:0000313" key="2">
    <source>
        <dbReference type="EMBL" id="RIA94016.1"/>
    </source>
</evidence>
<dbReference type="Proteomes" id="UP000265703">
    <property type="component" value="Unassembled WGS sequence"/>
</dbReference>
<dbReference type="AlphaFoldDB" id="A0A397TAP8"/>
<organism evidence="2 3">
    <name type="scientific">Glomus cerebriforme</name>
    <dbReference type="NCBI Taxonomy" id="658196"/>
    <lineage>
        <taxon>Eukaryota</taxon>
        <taxon>Fungi</taxon>
        <taxon>Fungi incertae sedis</taxon>
        <taxon>Mucoromycota</taxon>
        <taxon>Glomeromycotina</taxon>
        <taxon>Glomeromycetes</taxon>
        <taxon>Glomerales</taxon>
        <taxon>Glomeraceae</taxon>
        <taxon>Glomus</taxon>
    </lineage>
</organism>
<keyword evidence="1" id="KW-1133">Transmembrane helix</keyword>
<keyword evidence="1" id="KW-0812">Transmembrane</keyword>
<name>A0A397TAP8_9GLOM</name>
<sequence>MEKTNIPTSETLPPYSQYPTAHINEYIQQPPVVMVNSQPYPPPQIAFIQQQPELPILVVRRRKNCTLWLKDSFYIMDIFFLLLLLLL</sequence>
<accession>A0A397TAP8</accession>
<reference evidence="2 3" key="1">
    <citation type="submission" date="2018-06" db="EMBL/GenBank/DDBJ databases">
        <title>Comparative genomics reveals the genomic features of Rhizophagus irregularis, R. cerebriforme, R. diaphanum and Gigaspora rosea, and their symbiotic lifestyle signature.</title>
        <authorList>
            <person name="Morin E."/>
            <person name="San Clemente H."/>
            <person name="Chen E.C.H."/>
            <person name="De La Providencia I."/>
            <person name="Hainaut M."/>
            <person name="Kuo A."/>
            <person name="Kohler A."/>
            <person name="Murat C."/>
            <person name="Tang N."/>
            <person name="Roy S."/>
            <person name="Loubradou J."/>
            <person name="Henrissat B."/>
            <person name="Grigoriev I.V."/>
            <person name="Corradi N."/>
            <person name="Roux C."/>
            <person name="Martin F.M."/>
        </authorList>
    </citation>
    <scope>NUCLEOTIDE SEQUENCE [LARGE SCALE GENOMIC DNA]</scope>
    <source>
        <strain evidence="2 3">DAOM 227022</strain>
    </source>
</reference>
<gene>
    <name evidence="2" type="ORF">C1645_873726</name>
</gene>
<keyword evidence="1" id="KW-0472">Membrane</keyword>
<evidence type="ECO:0000256" key="1">
    <source>
        <dbReference type="SAM" id="Phobius"/>
    </source>
</evidence>
<dbReference type="EMBL" id="QKYT01000092">
    <property type="protein sequence ID" value="RIA94016.1"/>
    <property type="molecule type" value="Genomic_DNA"/>
</dbReference>
<keyword evidence="3" id="KW-1185">Reference proteome</keyword>
<comment type="caution">
    <text evidence="2">The sequence shown here is derived from an EMBL/GenBank/DDBJ whole genome shotgun (WGS) entry which is preliminary data.</text>
</comment>
<feature type="transmembrane region" description="Helical" evidence="1">
    <location>
        <begin position="67"/>
        <end position="86"/>
    </location>
</feature>
<evidence type="ECO:0000313" key="3">
    <source>
        <dbReference type="Proteomes" id="UP000265703"/>
    </source>
</evidence>
<protein>
    <submittedName>
        <fullName evidence="2">Uncharacterized protein</fullName>
    </submittedName>
</protein>